<evidence type="ECO:0000256" key="3">
    <source>
        <dbReference type="ARBA" id="ARBA00012780"/>
    </source>
</evidence>
<accession>A0A9Q0FEM1</accession>
<evidence type="ECO:0000256" key="4">
    <source>
        <dbReference type="ARBA" id="ARBA00022801"/>
    </source>
</evidence>
<dbReference type="InterPro" id="IPR000490">
    <property type="entry name" value="Glyco_hydro_17"/>
</dbReference>
<dbReference type="OrthoDB" id="843229at2759"/>
<keyword evidence="12" id="KW-1185">Reference proteome</keyword>
<dbReference type="InterPro" id="IPR017853">
    <property type="entry name" value="GH"/>
</dbReference>
<evidence type="ECO:0000256" key="7">
    <source>
        <dbReference type="ARBA" id="ARBA00033417"/>
    </source>
</evidence>
<dbReference type="PROSITE" id="PS00587">
    <property type="entry name" value="GLYCOSYL_HYDROL_F17"/>
    <property type="match status" value="1"/>
</dbReference>
<dbReference type="AlphaFoldDB" id="A0A9Q0FEM1"/>
<dbReference type="Gene3D" id="3.20.20.80">
    <property type="entry name" value="Glycosidases"/>
    <property type="match status" value="1"/>
</dbReference>
<proteinExistence type="inferred from homology"/>
<dbReference type="FunFam" id="3.20.20.80:FF:000010">
    <property type="entry name" value="glucan endo-1,3-beta-glucosidase, basic"/>
    <property type="match status" value="1"/>
</dbReference>
<dbReference type="GO" id="GO:0042973">
    <property type="term" value="F:glucan endo-1,3-beta-D-glucosidase activity"/>
    <property type="evidence" value="ECO:0007669"/>
    <property type="project" value="UniProtKB-EC"/>
</dbReference>
<comment type="catalytic activity">
    <reaction evidence="1">
        <text>Hydrolysis of (1-&gt;3)-beta-D-glucosidic linkages in (1-&gt;3)-beta-D-glucans.</text>
        <dbReference type="EC" id="3.2.1.39"/>
    </reaction>
</comment>
<feature type="signal peptide" evidence="10">
    <location>
        <begin position="1"/>
        <end position="16"/>
    </location>
</feature>
<dbReference type="GO" id="GO:0005975">
    <property type="term" value="P:carbohydrate metabolic process"/>
    <property type="evidence" value="ECO:0007669"/>
    <property type="project" value="InterPro"/>
</dbReference>
<protein>
    <recommendedName>
        <fullName evidence="3">glucan endo-1,3-beta-D-glucosidase</fullName>
        <ecNumber evidence="3">3.2.1.39</ecNumber>
    </recommendedName>
    <alternativeName>
        <fullName evidence="6">(1-&gt;3)-beta-glucan endohydrolase</fullName>
    </alternativeName>
    <alternativeName>
        <fullName evidence="7">Beta-1,3-endoglucanase</fullName>
    </alternativeName>
</protein>
<evidence type="ECO:0000256" key="1">
    <source>
        <dbReference type="ARBA" id="ARBA00000382"/>
    </source>
</evidence>
<evidence type="ECO:0000256" key="9">
    <source>
        <dbReference type="RuleBase" id="RU004336"/>
    </source>
</evidence>
<sequence length="341" mass="36824">MAYAWWLVLVLSTLLAIHNQVGTANATLDIGVNYGMLGDNLPTPADVINLYKKYNIKKMRLFDPNPGALNALKGTQIEVTLGVKNEDVATIASSQEAAGEWWADNVEPYVDDVLIRYITVGNEIIPGELGGNVPGAMQNLAYILEARHLGGMKVTTVIAMAAMGNTYPPSAGVFTPAASSVLSQVLAILDRTGSPLMVNVYPYFPYASNPKDIRLDYAQFTAPGPVVQDGSLSYQNLFDAMVDSVFWAMEKLGFGNVGLVVSESGWPSAGNGDLTTPDLASVYNKNFLQHITSMVGTPKKPNAAIEGFIFAMFNEDQKPAGVEQNWGLFTPQMQPVYNVFG</sequence>
<evidence type="ECO:0000256" key="5">
    <source>
        <dbReference type="ARBA" id="ARBA00023295"/>
    </source>
</evidence>
<evidence type="ECO:0000256" key="10">
    <source>
        <dbReference type="SAM" id="SignalP"/>
    </source>
</evidence>
<comment type="caution">
    <text evidence="11">The sequence shown here is derived from an EMBL/GenBank/DDBJ whole genome shotgun (WGS) entry which is preliminary data.</text>
</comment>
<keyword evidence="5 9" id="KW-0326">Glycosidase</keyword>
<feature type="chain" id="PRO_5040226986" description="glucan endo-1,3-beta-D-glucosidase" evidence="10">
    <location>
        <begin position="17"/>
        <end position="341"/>
    </location>
</feature>
<comment type="similarity">
    <text evidence="2 8">Belongs to the glycosyl hydrolase 17 family.</text>
</comment>
<evidence type="ECO:0000256" key="2">
    <source>
        <dbReference type="ARBA" id="ARBA00008773"/>
    </source>
</evidence>
<keyword evidence="10" id="KW-0732">Signal</keyword>
<dbReference type="PANTHER" id="PTHR32227">
    <property type="entry name" value="GLUCAN ENDO-1,3-BETA-GLUCOSIDASE BG1-RELATED-RELATED"/>
    <property type="match status" value="1"/>
</dbReference>
<dbReference type="EMBL" id="JAKUCV010005774">
    <property type="protein sequence ID" value="KAJ4829932.1"/>
    <property type="molecule type" value="Genomic_DNA"/>
</dbReference>
<evidence type="ECO:0000313" key="11">
    <source>
        <dbReference type="EMBL" id="KAJ4829932.1"/>
    </source>
</evidence>
<keyword evidence="4 9" id="KW-0378">Hydrolase</keyword>
<evidence type="ECO:0000256" key="6">
    <source>
        <dbReference type="ARBA" id="ARBA00033335"/>
    </source>
</evidence>
<dbReference type="SUPFAM" id="SSF51445">
    <property type="entry name" value="(Trans)glycosidases"/>
    <property type="match status" value="1"/>
</dbReference>
<dbReference type="Pfam" id="PF00332">
    <property type="entry name" value="Glyco_hydro_17"/>
    <property type="match status" value="1"/>
</dbReference>
<reference evidence="11" key="2">
    <citation type="journal article" date="2023" name="Plants (Basel)">
        <title>Annotation of the Turnera subulata (Passifloraceae) Draft Genome Reveals the S-Locus Evolved after the Divergence of Turneroideae from Passifloroideae in a Stepwise Manner.</title>
        <authorList>
            <person name="Henning P.M."/>
            <person name="Roalson E.H."/>
            <person name="Mir W."/>
            <person name="McCubbin A.G."/>
            <person name="Shore J.S."/>
        </authorList>
    </citation>
    <scope>NUCLEOTIDE SEQUENCE</scope>
    <source>
        <strain evidence="11">F60SS</strain>
    </source>
</reference>
<dbReference type="EC" id="3.2.1.39" evidence="3"/>
<evidence type="ECO:0000256" key="8">
    <source>
        <dbReference type="RuleBase" id="RU004335"/>
    </source>
</evidence>
<dbReference type="InterPro" id="IPR044965">
    <property type="entry name" value="Glyco_hydro_17_plant"/>
</dbReference>
<reference evidence="11" key="1">
    <citation type="submission" date="2022-02" db="EMBL/GenBank/DDBJ databases">
        <authorList>
            <person name="Henning P.M."/>
            <person name="McCubbin A.G."/>
            <person name="Shore J.S."/>
        </authorList>
    </citation>
    <scope>NUCLEOTIDE SEQUENCE</scope>
    <source>
        <strain evidence="11">F60SS</strain>
        <tissue evidence="11">Leaves</tissue>
    </source>
</reference>
<organism evidence="11 12">
    <name type="scientific">Turnera subulata</name>
    <dbReference type="NCBI Taxonomy" id="218843"/>
    <lineage>
        <taxon>Eukaryota</taxon>
        <taxon>Viridiplantae</taxon>
        <taxon>Streptophyta</taxon>
        <taxon>Embryophyta</taxon>
        <taxon>Tracheophyta</taxon>
        <taxon>Spermatophyta</taxon>
        <taxon>Magnoliopsida</taxon>
        <taxon>eudicotyledons</taxon>
        <taxon>Gunneridae</taxon>
        <taxon>Pentapetalae</taxon>
        <taxon>rosids</taxon>
        <taxon>fabids</taxon>
        <taxon>Malpighiales</taxon>
        <taxon>Passifloraceae</taxon>
        <taxon>Turnera</taxon>
    </lineage>
</organism>
<dbReference type="Proteomes" id="UP001141552">
    <property type="component" value="Unassembled WGS sequence"/>
</dbReference>
<evidence type="ECO:0000313" key="12">
    <source>
        <dbReference type="Proteomes" id="UP001141552"/>
    </source>
</evidence>
<gene>
    <name evidence="11" type="ORF">Tsubulata_021496</name>
</gene>
<name>A0A9Q0FEM1_9ROSI</name>